<dbReference type="Proteomes" id="UP000017984">
    <property type="component" value="Chromosome"/>
</dbReference>
<proteinExistence type="predicted"/>
<dbReference type="HOGENOM" id="CLU_1119678_0_0_11"/>
<dbReference type="InterPro" id="IPR056681">
    <property type="entry name" value="DUF7779"/>
</dbReference>
<comment type="caution">
    <text evidence="2">The sequence shown here is derived from an EMBL/GenBank/DDBJ whole genome shotgun (WGS) entry which is preliminary data.</text>
</comment>
<accession>V6JGD7</accession>
<gene>
    <name evidence="2" type="ORF">M878_44520</name>
</gene>
<keyword evidence="3" id="KW-1185">Reference proteome</keyword>
<dbReference type="PATRIC" id="fig|1352936.5.peg.9245"/>
<evidence type="ECO:0000313" key="3">
    <source>
        <dbReference type="Proteomes" id="UP000017984"/>
    </source>
</evidence>
<dbReference type="STRING" id="1352936.M878_44520"/>
<name>V6JGD7_STRRC</name>
<sequence length="248" mass="26970">MAQAAAYIIDADLTCASYQELLADRLRKLADLLPESGALPDDQTATVAATWSLPIERVNQIRPAGLARPMLQLAAFLDPNGIPATVLTSQPALAYLTEHRNQAHLATARRARWWTARRHRKPVAATADEAVSALQALYRLSLIDHALTTGEVRVHQLIQRTTRDALTPQQRNQLGSATADALTAVWPENERDIALARALRMNAAALTHHSEDTLYQKDRTHPVLHHLGLTTLGAIECGACWPGGLAGG</sequence>
<feature type="domain" description="DUF7779" evidence="1">
    <location>
        <begin position="67"/>
        <end position="170"/>
    </location>
</feature>
<dbReference type="Pfam" id="PF25000">
    <property type="entry name" value="DUF7779"/>
    <property type="match status" value="1"/>
</dbReference>
<evidence type="ECO:0000313" key="2">
    <source>
        <dbReference type="EMBL" id="EST18763.1"/>
    </source>
</evidence>
<protein>
    <recommendedName>
        <fullName evidence="1">DUF7779 domain-containing protein</fullName>
    </recommendedName>
</protein>
<dbReference type="EMBL" id="AWQX01000387">
    <property type="protein sequence ID" value="EST18763.1"/>
    <property type="molecule type" value="Genomic_DNA"/>
</dbReference>
<dbReference type="AlphaFoldDB" id="V6JGD7"/>
<evidence type="ECO:0000259" key="1">
    <source>
        <dbReference type="Pfam" id="PF25000"/>
    </source>
</evidence>
<organism evidence="2 3">
    <name type="scientific">Streptomyces roseochromogenus subsp. oscitans DS 12.976</name>
    <dbReference type="NCBI Taxonomy" id="1352936"/>
    <lineage>
        <taxon>Bacteria</taxon>
        <taxon>Bacillati</taxon>
        <taxon>Actinomycetota</taxon>
        <taxon>Actinomycetes</taxon>
        <taxon>Kitasatosporales</taxon>
        <taxon>Streptomycetaceae</taxon>
        <taxon>Streptomyces</taxon>
    </lineage>
</organism>
<reference evidence="2 3" key="1">
    <citation type="journal article" date="2014" name="Genome Announc.">
        <title>Draft Genome Sequence of Streptomyces roseochromogenes subsp. oscitans DS 12.976, Producer of the Aminocoumarin Antibiotic Clorobiocin.</title>
        <authorList>
            <person name="Ruckert C."/>
            <person name="Kalinowski J."/>
            <person name="Heide L."/>
            <person name="Apel A.K."/>
        </authorList>
    </citation>
    <scope>NUCLEOTIDE SEQUENCE [LARGE SCALE GENOMIC DNA]</scope>
    <source>
        <strain evidence="2 3">DS 12.976</strain>
    </source>
</reference>